<dbReference type="EMBL" id="CP019609">
    <property type="protein sequence ID" value="AQP53041.1"/>
    <property type="molecule type" value="Genomic_DNA"/>
</dbReference>
<dbReference type="InterPro" id="IPR041401">
    <property type="entry name" value="TseB-like_dom"/>
</dbReference>
<dbReference type="SUPFAM" id="SSF54403">
    <property type="entry name" value="Cystatin/monellin"/>
    <property type="match status" value="2"/>
</dbReference>
<evidence type="ECO:0000259" key="1">
    <source>
        <dbReference type="Pfam" id="PF17881"/>
    </source>
</evidence>
<evidence type="ECO:0000313" key="3">
    <source>
        <dbReference type="Proteomes" id="UP000188246"/>
    </source>
</evidence>
<protein>
    <recommendedName>
        <fullName evidence="1">Cell wall elongation regulator TseB-like domain-containing protein</fullName>
    </recommendedName>
</protein>
<dbReference type="InterPro" id="IPR046350">
    <property type="entry name" value="Cystatin_sf"/>
</dbReference>
<dbReference type="Proteomes" id="UP000188246">
    <property type="component" value="Chromosome"/>
</dbReference>
<sequence>MKKQKHEKLLKIVTALIIVIIVSSLAIIHIANRPVRKAKSEAKKIAADIAGIDRVTDFYWFTREKTYFTILGSDTKGTNLTVFIPDDGSEAVVMDQAKGTTEDDIIQSVLEFDGVKRIKKISLGMQKKQPVWEVVTTSQDGGLNYYLLDYTNGKVVQEIKNV</sequence>
<dbReference type="Pfam" id="PF17881">
    <property type="entry name" value="TseB"/>
    <property type="match status" value="1"/>
</dbReference>
<dbReference type="STRING" id="633807.BW732_01575"/>
<name>A0A1Q2D414_9ENTE</name>
<dbReference type="KEGG" id="vpi:BW732_01575"/>
<evidence type="ECO:0000313" key="2">
    <source>
        <dbReference type="EMBL" id="AQP53041.1"/>
    </source>
</evidence>
<organism evidence="2 3">
    <name type="scientific">Vagococcus penaei</name>
    <dbReference type="NCBI Taxonomy" id="633807"/>
    <lineage>
        <taxon>Bacteria</taxon>
        <taxon>Bacillati</taxon>
        <taxon>Bacillota</taxon>
        <taxon>Bacilli</taxon>
        <taxon>Lactobacillales</taxon>
        <taxon>Enterococcaceae</taxon>
        <taxon>Vagococcus</taxon>
    </lineage>
</organism>
<feature type="domain" description="Cell wall elongation regulator TseB-like" evidence="1">
    <location>
        <begin position="41"/>
        <end position="85"/>
    </location>
</feature>
<accession>A0A1Q2D414</accession>
<dbReference type="OrthoDB" id="2242521at2"/>
<proteinExistence type="predicted"/>
<reference evidence="2 3" key="1">
    <citation type="journal article" date="2010" name="Int. J. Syst. Evol. Microbiol.">
        <title>Vagococcus penaei sp. nov., isolated from spoilage microbiota of cooked shrimp (Penaeus vannamei).</title>
        <authorList>
            <person name="Jaffres E."/>
            <person name="Prevost H."/>
            <person name="Rossero A."/>
            <person name="Joffraud J.J."/>
            <person name="Dousset X."/>
        </authorList>
    </citation>
    <scope>NUCLEOTIDE SEQUENCE [LARGE SCALE GENOMIC DNA]</scope>
    <source>
        <strain evidence="2 3">CD276</strain>
    </source>
</reference>
<dbReference type="RefSeq" id="WP_077275139.1">
    <property type="nucleotide sequence ID" value="NZ_CP019609.1"/>
</dbReference>
<gene>
    <name evidence="2" type="ORF">BW732_01575</name>
</gene>
<dbReference type="AlphaFoldDB" id="A0A1Q2D414"/>
<keyword evidence="3" id="KW-1185">Reference proteome</keyword>
<dbReference type="Gene3D" id="3.10.450.40">
    <property type="match status" value="2"/>
</dbReference>